<dbReference type="OrthoDB" id="9988524at2759"/>
<keyword evidence="2" id="KW-1185">Reference proteome</keyword>
<organism evidence="1 2">
    <name type="scientific">Coemansia biformis</name>
    <dbReference type="NCBI Taxonomy" id="1286918"/>
    <lineage>
        <taxon>Eukaryota</taxon>
        <taxon>Fungi</taxon>
        <taxon>Fungi incertae sedis</taxon>
        <taxon>Zoopagomycota</taxon>
        <taxon>Kickxellomycotina</taxon>
        <taxon>Kickxellomycetes</taxon>
        <taxon>Kickxellales</taxon>
        <taxon>Kickxellaceae</taxon>
        <taxon>Coemansia</taxon>
    </lineage>
</organism>
<feature type="non-terminal residue" evidence="1">
    <location>
        <position position="1"/>
    </location>
</feature>
<proteinExistence type="predicted"/>
<accession>A0A9W7YA21</accession>
<dbReference type="InterPro" id="IPR029058">
    <property type="entry name" value="AB_hydrolase_fold"/>
</dbReference>
<evidence type="ECO:0000313" key="1">
    <source>
        <dbReference type="EMBL" id="KAJ1726192.1"/>
    </source>
</evidence>
<protein>
    <recommendedName>
        <fullName evidence="3">Alpha/beta-hydrolase</fullName>
    </recommendedName>
</protein>
<comment type="caution">
    <text evidence="1">The sequence shown here is derived from an EMBL/GenBank/DDBJ whole genome shotgun (WGS) entry which is preliminary data.</text>
</comment>
<dbReference type="Proteomes" id="UP001143981">
    <property type="component" value="Unassembled WGS sequence"/>
</dbReference>
<dbReference type="AlphaFoldDB" id="A0A9W7YA21"/>
<gene>
    <name evidence="1" type="ORF">LPJ61_005358</name>
</gene>
<evidence type="ECO:0008006" key="3">
    <source>
        <dbReference type="Google" id="ProtNLM"/>
    </source>
</evidence>
<evidence type="ECO:0000313" key="2">
    <source>
        <dbReference type="Proteomes" id="UP001143981"/>
    </source>
</evidence>
<dbReference type="EMBL" id="JANBOI010001720">
    <property type="protein sequence ID" value="KAJ1726192.1"/>
    <property type="molecule type" value="Genomic_DNA"/>
</dbReference>
<reference evidence="1" key="1">
    <citation type="submission" date="2022-07" db="EMBL/GenBank/DDBJ databases">
        <title>Phylogenomic reconstructions and comparative analyses of Kickxellomycotina fungi.</title>
        <authorList>
            <person name="Reynolds N.K."/>
            <person name="Stajich J.E."/>
            <person name="Barry K."/>
            <person name="Grigoriev I.V."/>
            <person name="Crous P."/>
            <person name="Smith M.E."/>
        </authorList>
    </citation>
    <scope>NUCLEOTIDE SEQUENCE</scope>
    <source>
        <strain evidence="1">BCRC 34381</strain>
    </source>
</reference>
<sequence length="187" mass="20877">SGQTGYANYYSEVEDIRAVIEHINGRGIPGVNRPCLVLTVRCTESNHQDLAKNGRFLWRKYGTRPSTTGGGSLPGEALTAEAKPKEYWVTLDDINVRSDTDMTVVQALPLHRCFVLNVTGSRDQVVPGDDTWEYDRLIRNAAPTADRVTTRVVPGASHFWRTRQELNGLGRVLLPWLAQMLPRVGFV</sequence>
<dbReference type="Gene3D" id="3.40.50.1820">
    <property type="entry name" value="alpha/beta hydrolase"/>
    <property type="match status" value="1"/>
</dbReference>
<dbReference type="SUPFAM" id="SSF53474">
    <property type="entry name" value="alpha/beta-Hydrolases"/>
    <property type="match status" value="1"/>
</dbReference>
<name>A0A9W7YA21_9FUNG</name>